<gene>
    <name evidence="2" type="ORF">B9Z55_028656</name>
</gene>
<keyword evidence="3" id="KW-1185">Reference proteome</keyword>
<evidence type="ECO:0000313" key="3">
    <source>
        <dbReference type="Proteomes" id="UP000230233"/>
    </source>
</evidence>
<evidence type="ECO:0000313" key="2">
    <source>
        <dbReference type="EMBL" id="PIC12103.1"/>
    </source>
</evidence>
<dbReference type="Proteomes" id="UP000230233">
    <property type="component" value="Unassembled WGS sequence"/>
</dbReference>
<reference evidence="3" key="1">
    <citation type="submission" date="2017-10" db="EMBL/GenBank/DDBJ databases">
        <title>Rapid genome shrinkage in a self-fertile nematode reveals novel sperm competition proteins.</title>
        <authorList>
            <person name="Yin D."/>
            <person name="Schwarz E.M."/>
            <person name="Thomas C.G."/>
            <person name="Felde R.L."/>
            <person name="Korf I.F."/>
            <person name="Cutter A.D."/>
            <person name="Schartner C.M."/>
            <person name="Ralston E.J."/>
            <person name="Meyer B.J."/>
            <person name="Haag E.S."/>
        </authorList>
    </citation>
    <scope>NUCLEOTIDE SEQUENCE [LARGE SCALE GENOMIC DNA]</scope>
    <source>
        <strain evidence="3">JU1422</strain>
    </source>
</reference>
<dbReference type="EMBL" id="PDUG01000028">
    <property type="protein sequence ID" value="PIC12103.1"/>
    <property type="molecule type" value="Genomic_DNA"/>
</dbReference>
<feature type="compositionally biased region" description="Basic and acidic residues" evidence="1">
    <location>
        <begin position="18"/>
        <end position="34"/>
    </location>
</feature>
<accession>A0A2G5SB24</accession>
<protein>
    <submittedName>
        <fullName evidence="2">Uncharacterized protein</fullName>
    </submittedName>
</protein>
<proteinExistence type="predicted"/>
<name>A0A2G5SB24_9PELO</name>
<dbReference type="AlphaFoldDB" id="A0A2G5SB24"/>
<feature type="region of interest" description="Disordered" evidence="1">
    <location>
        <begin position="1"/>
        <end position="108"/>
    </location>
</feature>
<evidence type="ECO:0000256" key="1">
    <source>
        <dbReference type="SAM" id="MobiDB-lite"/>
    </source>
</evidence>
<comment type="caution">
    <text evidence="2">The sequence shown here is derived from an EMBL/GenBank/DDBJ whole genome shotgun (WGS) entry which is preliminary data.</text>
</comment>
<organism evidence="2 3">
    <name type="scientific">Caenorhabditis nigoni</name>
    <dbReference type="NCBI Taxonomy" id="1611254"/>
    <lineage>
        <taxon>Eukaryota</taxon>
        <taxon>Metazoa</taxon>
        <taxon>Ecdysozoa</taxon>
        <taxon>Nematoda</taxon>
        <taxon>Chromadorea</taxon>
        <taxon>Rhabditida</taxon>
        <taxon>Rhabditina</taxon>
        <taxon>Rhabditomorpha</taxon>
        <taxon>Rhabditoidea</taxon>
        <taxon>Rhabditidae</taxon>
        <taxon>Peloderinae</taxon>
        <taxon>Caenorhabditis</taxon>
    </lineage>
</organism>
<sequence>MDGDAKEQEDVEVAATVDADHRREPQEGDDRVTAEENNGETDRALSTSRRARKRGLGKDNNDSQAKKIRVEKEEMERKMNQEKNERKRRYEERERGVTSGSSCQSNRRRRTVVSSSKLCFKFDQLDIVAVKRNRIVFCRDTVQE</sequence>
<feature type="compositionally biased region" description="Basic and acidic residues" evidence="1">
    <location>
        <begin position="56"/>
        <end position="96"/>
    </location>
</feature>